<dbReference type="KEGG" id="ido:I598_2035"/>
<dbReference type="OrthoDB" id="162531at2"/>
<dbReference type="GO" id="GO:0003677">
    <property type="term" value="F:DNA binding"/>
    <property type="evidence" value="ECO:0007669"/>
    <property type="project" value="UniProtKB-KW"/>
</dbReference>
<sequence>MAVVQEPAEGTTYWYGPADTETRSILEAVRTFRRADEAMRQRAGRDMAMNLTDLRALRHVIAAEQVGTSVTPRDLAEDLGISTASTTKVLDRLAGSGHLQRRPHPRDRRSVVVVATAAAHREVRERLAGAHARMIEAARGVPEHCRPAVRDFLLALAASVEETDDDVATTVVEDGPGRPSEAVGQRDGDPAAGR</sequence>
<evidence type="ECO:0000313" key="4">
    <source>
        <dbReference type="Proteomes" id="UP000076794"/>
    </source>
</evidence>
<feature type="domain" description="HTH marR-type" evidence="2">
    <location>
        <begin position="18"/>
        <end position="162"/>
    </location>
</feature>
<dbReference type="InterPro" id="IPR036390">
    <property type="entry name" value="WH_DNA-bd_sf"/>
</dbReference>
<dbReference type="PROSITE" id="PS50995">
    <property type="entry name" value="HTH_MARR_2"/>
    <property type="match status" value="1"/>
</dbReference>
<dbReference type="SMART" id="SM00347">
    <property type="entry name" value="HTH_MARR"/>
    <property type="match status" value="1"/>
</dbReference>
<dbReference type="PANTHER" id="PTHR33164:SF43">
    <property type="entry name" value="HTH-TYPE TRANSCRIPTIONAL REPRESSOR YETL"/>
    <property type="match status" value="1"/>
</dbReference>
<proteinExistence type="predicted"/>
<dbReference type="GO" id="GO:0006950">
    <property type="term" value="P:response to stress"/>
    <property type="evidence" value="ECO:0007669"/>
    <property type="project" value="TreeGrafter"/>
</dbReference>
<accession>A0A161I7K4</accession>
<dbReference type="GO" id="GO:0003700">
    <property type="term" value="F:DNA-binding transcription factor activity"/>
    <property type="evidence" value="ECO:0007669"/>
    <property type="project" value="InterPro"/>
</dbReference>
<dbReference type="InterPro" id="IPR039422">
    <property type="entry name" value="MarR/SlyA-like"/>
</dbReference>
<organism evidence="3 4">
    <name type="scientific">Isoptericola dokdonensis DS-3</name>
    <dbReference type="NCBI Taxonomy" id="1300344"/>
    <lineage>
        <taxon>Bacteria</taxon>
        <taxon>Bacillati</taxon>
        <taxon>Actinomycetota</taxon>
        <taxon>Actinomycetes</taxon>
        <taxon>Micrococcales</taxon>
        <taxon>Promicromonosporaceae</taxon>
        <taxon>Isoptericola</taxon>
    </lineage>
</organism>
<dbReference type="PATRIC" id="fig|1300344.3.peg.2043"/>
<dbReference type="PANTHER" id="PTHR33164">
    <property type="entry name" value="TRANSCRIPTIONAL REGULATOR, MARR FAMILY"/>
    <property type="match status" value="1"/>
</dbReference>
<dbReference type="AlphaFoldDB" id="A0A161I7K4"/>
<dbReference type="SUPFAM" id="SSF46785">
    <property type="entry name" value="Winged helix' DNA-binding domain"/>
    <property type="match status" value="1"/>
</dbReference>
<dbReference type="STRING" id="1300344.I598_2035"/>
<dbReference type="Gene3D" id="1.10.10.10">
    <property type="entry name" value="Winged helix-like DNA-binding domain superfamily/Winged helix DNA-binding domain"/>
    <property type="match status" value="1"/>
</dbReference>
<evidence type="ECO:0000256" key="1">
    <source>
        <dbReference type="SAM" id="MobiDB-lite"/>
    </source>
</evidence>
<keyword evidence="3" id="KW-0238">DNA-binding</keyword>
<feature type="compositionally biased region" description="Basic and acidic residues" evidence="1">
    <location>
        <begin position="184"/>
        <end position="194"/>
    </location>
</feature>
<dbReference type="Proteomes" id="UP000076794">
    <property type="component" value="Chromosome"/>
</dbReference>
<evidence type="ECO:0000259" key="2">
    <source>
        <dbReference type="PROSITE" id="PS50995"/>
    </source>
</evidence>
<dbReference type="InterPro" id="IPR036388">
    <property type="entry name" value="WH-like_DNA-bd_sf"/>
</dbReference>
<gene>
    <name evidence="3" type="ORF">I598_2035</name>
</gene>
<reference evidence="3 4" key="1">
    <citation type="submission" date="2016-01" db="EMBL/GenBank/DDBJ databases">
        <title>Complete genome sequence of a soil Actinobacterium, Isoptericola dokdonensis DS-3.</title>
        <authorList>
            <person name="Kwon S.-K."/>
            <person name="Kim J.F."/>
        </authorList>
    </citation>
    <scope>NUCLEOTIDE SEQUENCE [LARGE SCALE GENOMIC DNA]</scope>
    <source>
        <strain evidence="3 4">DS-3</strain>
    </source>
</reference>
<dbReference type="EMBL" id="CP014209">
    <property type="protein sequence ID" value="ANC31578.1"/>
    <property type="molecule type" value="Genomic_DNA"/>
</dbReference>
<dbReference type="InterPro" id="IPR000835">
    <property type="entry name" value="HTH_MarR-typ"/>
</dbReference>
<protein>
    <submittedName>
        <fullName evidence="3">DNA-binding transcriptional repressor MarR</fullName>
    </submittedName>
</protein>
<dbReference type="Pfam" id="PF12802">
    <property type="entry name" value="MarR_2"/>
    <property type="match status" value="1"/>
</dbReference>
<evidence type="ECO:0000313" key="3">
    <source>
        <dbReference type="EMBL" id="ANC31578.1"/>
    </source>
</evidence>
<keyword evidence="4" id="KW-1185">Reference proteome</keyword>
<feature type="region of interest" description="Disordered" evidence="1">
    <location>
        <begin position="164"/>
        <end position="194"/>
    </location>
</feature>
<name>A0A161I7K4_9MICO</name>